<evidence type="ECO:0000256" key="2">
    <source>
        <dbReference type="ARBA" id="ARBA00023125"/>
    </source>
</evidence>
<accession>A0A3S3A873</accession>
<evidence type="ECO:0000313" key="5">
    <source>
        <dbReference type="EMBL" id="RVW01864.1"/>
    </source>
</evidence>
<organism evidence="5 6">
    <name type="scientific">Rhodococcus xishaensis</name>
    <dbReference type="NCBI Taxonomy" id="2487364"/>
    <lineage>
        <taxon>Bacteria</taxon>
        <taxon>Bacillati</taxon>
        <taxon>Actinomycetota</taxon>
        <taxon>Actinomycetes</taxon>
        <taxon>Mycobacteriales</taxon>
        <taxon>Nocardiaceae</taxon>
        <taxon>Rhodococcus</taxon>
    </lineage>
</organism>
<dbReference type="SUPFAM" id="SSF52540">
    <property type="entry name" value="P-loop containing nucleoside triphosphate hydrolases"/>
    <property type="match status" value="1"/>
</dbReference>
<dbReference type="PROSITE" id="PS50043">
    <property type="entry name" value="HTH_LUXR_2"/>
    <property type="match status" value="1"/>
</dbReference>
<dbReference type="SMART" id="SM00421">
    <property type="entry name" value="HTH_LUXR"/>
    <property type="match status" value="1"/>
</dbReference>
<dbReference type="Gene3D" id="1.25.40.10">
    <property type="entry name" value="Tetratricopeptide repeat domain"/>
    <property type="match status" value="1"/>
</dbReference>
<dbReference type="InterPro" id="IPR000792">
    <property type="entry name" value="Tscrpt_reg_LuxR_C"/>
</dbReference>
<sequence>MLSECAALTVIRGPRGSGKTSLLRTWIASARGGPEPIVTMPTPQPTSDSDSYWAEVERRIDAALTSPGERAVVTLDDVDRLGDPTTEERILASLHHHERLHVVVTTRSAEVFSGTGLLDLDHVAVPPDDLLFTAQECRAALLARGIELPPHLWKTVHDVTSGFPPMVQAAIAVIRSFGELDHGQELTRPALERAIDRYVEHAILDDPELTDLREFIHTIAAARTVTATAAEVLTSADDVARLRELETAGVLIRSPWPRDDEWTFVAPVRDSLMRAVRRAAPEGPLRASSDLAKWFRDGGNPTAALEHAVEAQDWDLAVGILKANWVELVARRFHLVRETLTSIPAAAAEADLSIRAGRELFLRLGSDATQLPDPVPLPVTGARSSDPGGAADALAVGTVQSLIQRVDGNYADAADISSRMSALGDRLMATQYDEVAWCLPLLRVQWGVTHQLHGDLGGASVQFRRAFNSNRSIGSDFVARNAAGNLALNYALSGELGHAEAWLDKERRYNDESAWVTKMVRVGGLVASALVAIDRMELDAAAKVLAVLGDLPDDEELWAFALYAQCQLALVTCQPETGLDRIRRTTAVYDRWLTTSSLAAPLLAAAEAELHLALGHGNETWMTLENARGRGPWTTIAHARMELSSDRPNEVLADCARPAVSECPYPHIRMESALLQAAAHLHLTNEIQARTMLRRAVALFDQTGMVRPFVSMPAGWIARLSELDVELPPAWTSAVPAPGAAVYPDRIQLVNLSDRESAVLDALVATPSVAAIAEQLFVSQNTVKTQLRSLYRKLGVHSRADALLTATHLGLITREPEA</sequence>
<gene>
    <name evidence="5" type="ORF">EGT50_10330</name>
</gene>
<dbReference type="AlphaFoldDB" id="A0A3S3A873"/>
<keyword evidence="2" id="KW-0238">DNA-binding</keyword>
<dbReference type="Pfam" id="PF00196">
    <property type="entry name" value="GerE"/>
    <property type="match status" value="1"/>
</dbReference>
<keyword evidence="1" id="KW-0805">Transcription regulation</keyword>
<keyword evidence="6" id="KW-1185">Reference proteome</keyword>
<dbReference type="SUPFAM" id="SSF46894">
    <property type="entry name" value="C-terminal effector domain of the bipartite response regulators"/>
    <property type="match status" value="1"/>
</dbReference>
<dbReference type="GO" id="GO:0006355">
    <property type="term" value="P:regulation of DNA-templated transcription"/>
    <property type="evidence" value="ECO:0007669"/>
    <property type="project" value="InterPro"/>
</dbReference>
<reference evidence="5 6" key="1">
    <citation type="submission" date="2018-11" db="EMBL/GenBank/DDBJ databases">
        <title>Rhodococcus spongicola sp. nov. and Rhodococcus xishaensis sp. nov. from marine sponges.</title>
        <authorList>
            <person name="Li L."/>
            <person name="Lin H.W."/>
        </authorList>
    </citation>
    <scope>NUCLEOTIDE SEQUENCE [LARGE SCALE GENOMIC DNA]</scope>
    <source>
        <strain evidence="5 6">LHW51113</strain>
    </source>
</reference>
<dbReference type="InterPro" id="IPR011990">
    <property type="entry name" value="TPR-like_helical_dom_sf"/>
</dbReference>
<feature type="domain" description="HTH luxR-type" evidence="4">
    <location>
        <begin position="745"/>
        <end position="810"/>
    </location>
</feature>
<evidence type="ECO:0000256" key="1">
    <source>
        <dbReference type="ARBA" id="ARBA00023015"/>
    </source>
</evidence>
<dbReference type="InterPro" id="IPR027417">
    <property type="entry name" value="P-loop_NTPase"/>
</dbReference>
<dbReference type="InterPro" id="IPR016032">
    <property type="entry name" value="Sig_transdc_resp-reg_C-effctor"/>
</dbReference>
<evidence type="ECO:0000259" key="4">
    <source>
        <dbReference type="PROSITE" id="PS50043"/>
    </source>
</evidence>
<dbReference type="EMBL" id="RKLO01000004">
    <property type="protein sequence ID" value="RVW01864.1"/>
    <property type="molecule type" value="Genomic_DNA"/>
</dbReference>
<dbReference type="PANTHER" id="PTHR44688">
    <property type="entry name" value="DNA-BINDING TRANSCRIPTIONAL ACTIVATOR DEVR_DOSR"/>
    <property type="match status" value="1"/>
</dbReference>
<protein>
    <submittedName>
        <fullName evidence="5">Helix-turn-helix transcriptional regulator</fullName>
    </submittedName>
</protein>
<dbReference type="Proteomes" id="UP000283479">
    <property type="component" value="Unassembled WGS sequence"/>
</dbReference>
<dbReference type="PANTHER" id="PTHR44688:SF16">
    <property type="entry name" value="DNA-BINDING TRANSCRIPTIONAL ACTIVATOR DEVR_DOSR"/>
    <property type="match status" value="1"/>
</dbReference>
<evidence type="ECO:0000313" key="6">
    <source>
        <dbReference type="Proteomes" id="UP000283479"/>
    </source>
</evidence>
<evidence type="ECO:0000256" key="3">
    <source>
        <dbReference type="ARBA" id="ARBA00023163"/>
    </source>
</evidence>
<comment type="caution">
    <text evidence="5">The sequence shown here is derived from an EMBL/GenBank/DDBJ whole genome shotgun (WGS) entry which is preliminary data.</text>
</comment>
<keyword evidence="3" id="KW-0804">Transcription</keyword>
<dbReference type="Gene3D" id="1.10.10.10">
    <property type="entry name" value="Winged helix-like DNA-binding domain superfamily/Winged helix DNA-binding domain"/>
    <property type="match status" value="1"/>
</dbReference>
<dbReference type="InterPro" id="IPR036388">
    <property type="entry name" value="WH-like_DNA-bd_sf"/>
</dbReference>
<proteinExistence type="predicted"/>
<dbReference type="CDD" id="cd06170">
    <property type="entry name" value="LuxR_C_like"/>
    <property type="match status" value="1"/>
</dbReference>
<dbReference type="GO" id="GO:0003677">
    <property type="term" value="F:DNA binding"/>
    <property type="evidence" value="ECO:0007669"/>
    <property type="project" value="UniProtKB-KW"/>
</dbReference>
<dbReference type="OrthoDB" id="134985at2"/>
<name>A0A3S3A873_9NOCA</name>